<dbReference type="InterPro" id="IPR050179">
    <property type="entry name" value="Trans_hexapeptide_repeat"/>
</dbReference>
<dbReference type="EMBL" id="UINC01126423">
    <property type="protein sequence ID" value="SVD04896.1"/>
    <property type="molecule type" value="Genomic_DNA"/>
</dbReference>
<organism evidence="1">
    <name type="scientific">marine metagenome</name>
    <dbReference type="NCBI Taxonomy" id="408172"/>
    <lineage>
        <taxon>unclassified sequences</taxon>
        <taxon>metagenomes</taxon>
        <taxon>ecological metagenomes</taxon>
    </lineage>
</organism>
<reference evidence="1" key="1">
    <citation type="submission" date="2018-05" db="EMBL/GenBank/DDBJ databases">
        <authorList>
            <person name="Lanie J.A."/>
            <person name="Ng W.-L."/>
            <person name="Kazmierczak K.M."/>
            <person name="Andrzejewski T.M."/>
            <person name="Davidsen T.M."/>
            <person name="Wayne K.J."/>
            <person name="Tettelin H."/>
            <person name="Glass J.I."/>
            <person name="Rusch D."/>
            <person name="Podicherti R."/>
            <person name="Tsui H.-C.T."/>
            <person name="Winkler M.E."/>
        </authorList>
    </citation>
    <scope>NUCLEOTIDE SEQUENCE</scope>
</reference>
<dbReference type="Gene3D" id="2.160.10.10">
    <property type="entry name" value="Hexapeptide repeat proteins"/>
    <property type="match status" value="1"/>
</dbReference>
<dbReference type="SUPFAM" id="SSF51161">
    <property type="entry name" value="Trimeric LpxA-like enzymes"/>
    <property type="match status" value="1"/>
</dbReference>
<accession>A0A382S4S8</accession>
<dbReference type="PANTHER" id="PTHR43300:SF11">
    <property type="entry name" value="ACETYLTRANSFERASE RV3034C-RELATED"/>
    <property type="match status" value="1"/>
</dbReference>
<dbReference type="PANTHER" id="PTHR43300">
    <property type="entry name" value="ACETYLTRANSFERASE"/>
    <property type="match status" value="1"/>
</dbReference>
<dbReference type="InterPro" id="IPR011004">
    <property type="entry name" value="Trimer_LpxA-like_sf"/>
</dbReference>
<gene>
    <name evidence="1" type="ORF">METZ01_LOCUS357750</name>
</gene>
<evidence type="ECO:0000313" key="1">
    <source>
        <dbReference type="EMBL" id="SVD04896.1"/>
    </source>
</evidence>
<evidence type="ECO:0008006" key="2">
    <source>
        <dbReference type="Google" id="ProtNLM"/>
    </source>
</evidence>
<name>A0A382S4S8_9ZZZZ</name>
<dbReference type="AlphaFoldDB" id="A0A382S4S8"/>
<protein>
    <recommendedName>
        <fullName evidence="2">Acetyltransferase</fullName>
    </recommendedName>
</protein>
<sequence length="183" mass="19424">MRQELIALREELETEMRSRWDRSLPFADSLFDRWDRARRLGFGEESSVYDSAVFFGDVSVGAHTWIGPCVILDGSGANLAIGDFCDISAGVQIWTHGTGLRCVSLGEIPASSGAVNIGIGTYIGSQSIVLPGVGIGSRCIVGANSLVKLDVPDRSVVAGSPARKIGQVVGDGGDTHVVYMPEQ</sequence>
<dbReference type="CDD" id="cd04647">
    <property type="entry name" value="LbH_MAT_like"/>
    <property type="match status" value="1"/>
</dbReference>
<proteinExistence type="predicted"/>